<dbReference type="Pfam" id="PF02518">
    <property type="entry name" value="HATPase_c"/>
    <property type="match status" value="1"/>
</dbReference>
<dbReference type="PROSITE" id="PS50109">
    <property type="entry name" value="HIS_KIN"/>
    <property type="match status" value="1"/>
</dbReference>
<dbReference type="CDD" id="cd16922">
    <property type="entry name" value="HATPase_EvgS-ArcB-TorS-like"/>
    <property type="match status" value="1"/>
</dbReference>
<dbReference type="InterPro" id="IPR036890">
    <property type="entry name" value="HATPase_C_sf"/>
</dbReference>
<dbReference type="EMBL" id="JBCITM010000003">
    <property type="protein sequence ID" value="MEN1759710.1"/>
    <property type="molecule type" value="Genomic_DNA"/>
</dbReference>
<dbReference type="Gene3D" id="1.10.287.130">
    <property type="match status" value="1"/>
</dbReference>
<sequence>MMDRMMKSNTTYKMTEKGFADMHRYRQRFHLPLLIMGLVILVSWLFKNWMFTNVFDAHGMMSVESGRQLIGRLHLIDAVATLLVLAVLFLGVRYDFFYWNNHLLNGEPCETMSALDDDNHDREALLEANRKLEESLSHRLEVEAALRQQKHYLEALFKNSSDAIILFDKRHRIVEANEGFTRLFGYSLREVMGKDINDVLVDQSKLPESQGFYNDFLNGKENVVETYRIHKDGSRVEVLTRGVPIVTEAGIVGGYATYHDIGNRKRTEQQLAESEQVKRSIIESLPDLLLRFDKDGTYLEIMGGNEENLLVKEDELIGKKMEEVLPVEIAHKSQKALEKAFSTGEMQLLEYELETLAGKRQFEARLKAYNEHEAVSMVREITDRVRMMRELVEAKEQAETANVAKTQFLANMSHEIRTPMNGLIGFLQLLEMTQMDEDQREYLHFMSTASETLLNVINDILDISKIEAGRMELINAAFCLPVAVEAAVLPFSAYAQNKELQLTLDMHGLPKEKVMGDALRLRQVITNLVSNAIKFTNEGVVTVNVTAIGKNDNQYTVLFEVQDTGIGMSESMLEMIAQPFVQGDSSSRKRYSGTGLGLAISKKFVEMMGGNLFIDSRENVGTKVCFQVDFQTDRYPDQPKIRHQDDLNAG</sequence>
<keyword evidence="4" id="KW-0808">Transferase</keyword>
<proteinExistence type="predicted"/>
<dbReference type="Gene3D" id="3.30.565.10">
    <property type="entry name" value="Histidine kinase-like ATPase, C-terminal domain"/>
    <property type="match status" value="1"/>
</dbReference>
<evidence type="ECO:0000259" key="8">
    <source>
        <dbReference type="PROSITE" id="PS50109"/>
    </source>
</evidence>
<dbReference type="EC" id="2.7.13.3" evidence="2"/>
<organism evidence="11 12">
    <name type="scientific">Anoxynatronum sibiricum</name>
    <dbReference type="NCBI Taxonomy" id="210623"/>
    <lineage>
        <taxon>Bacteria</taxon>
        <taxon>Bacillati</taxon>
        <taxon>Bacillota</taxon>
        <taxon>Clostridia</taxon>
        <taxon>Eubacteriales</taxon>
        <taxon>Clostridiaceae</taxon>
        <taxon>Anoxynatronum</taxon>
    </lineage>
</organism>
<dbReference type="InterPro" id="IPR003661">
    <property type="entry name" value="HisK_dim/P_dom"/>
</dbReference>
<gene>
    <name evidence="11" type="ORF">AAIG11_04415</name>
</gene>
<dbReference type="RefSeq" id="WP_343185042.1">
    <property type="nucleotide sequence ID" value="NZ_JBCITM010000003.1"/>
</dbReference>
<dbReference type="InterPro" id="IPR036097">
    <property type="entry name" value="HisK_dim/P_sf"/>
</dbReference>
<dbReference type="PROSITE" id="PS50112">
    <property type="entry name" value="PAS"/>
    <property type="match status" value="2"/>
</dbReference>
<feature type="domain" description="PAS" evidence="9">
    <location>
        <begin position="149"/>
        <end position="220"/>
    </location>
</feature>
<feature type="domain" description="PAS" evidence="9">
    <location>
        <begin position="274"/>
        <end position="344"/>
    </location>
</feature>
<dbReference type="CDD" id="cd00082">
    <property type="entry name" value="HisKA"/>
    <property type="match status" value="1"/>
</dbReference>
<dbReference type="NCBIfam" id="TIGR00229">
    <property type="entry name" value="sensory_box"/>
    <property type="match status" value="1"/>
</dbReference>
<dbReference type="SUPFAM" id="SSF55785">
    <property type="entry name" value="PYP-like sensor domain (PAS domain)"/>
    <property type="match status" value="2"/>
</dbReference>
<dbReference type="GO" id="GO:0005524">
    <property type="term" value="F:ATP binding"/>
    <property type="evidence" value="ECO:0007669"/>
    <property type="project" value="UniProtKB-KW"/>
</dbReference>
<dbReference type="SMART" id="SM00387">
    <property type="entry name" value="HATPase_c"/>
    <property type="match status" value="1"/>
</dbReference>
<evidence type="ECO:0000256" key="7">
    <source>
        <dbReference type="SAM" id="Phobius"/>
    </source>
</evidence>
<protein>
    <recommendedName>
        <fullName evidence="2">histidine kinase</fullName>
        <ecNumber evidence="2">2.7.13.3</ecNumber>
    </recommendedName>
</protein>
<evidence type="ECO:0000256" key="4">
    <source>
        <dbReference type="ARBA" id="ARBA00022679"/>
    </source>
</evidence>
<keyword evidence="5" id="KW-0418">Kinase</keyword>
<evidence type="ECO:0000256" key="3">
    <source>
        <dbReference type="ARBA" id="ARBA00022553"/>
    </source>
</evidence>
<dbReference type="Proteomes" id="UP001407405">
    <property type="component" value="Unassembled WGS sequence"/>
</dbReference>
<dbReference type="InterPro" id="IPR000014">
    <property type="entry name" value="PAS"/>
</dbReference>
<evidence type="ECO:0000259" key="9">
    <source>
        <dbReference type="PROSITE" id="PS50112"/>
    </source>
</evidence>
<evidence type="ECO:0000256" key="6">
    <source>
        <dbReference type="ARBA" id="ARBA00023012"/>
    </source>
</evidence>
<dbReference type="SMART" id="SM00388">
    <property type="entry name" value="HisKA"/>
    <property type="match status" value="1"/>
</dbReference>
<dbReference type="SUPFAM" id="SSF55874">
    <property type="entry name" value="ATPase domain of HSP90 chaperone/DNA topoisomerase II/histidine kinase"/>
    <property type="match status" value="1"/>
</dbReference>
<comment type="catalytic activity">
    <reaction evidence="1">
        <text>ATP + protein L-histidine = ADP + protein N-phospho-L-histidine.</text>
        <dbReference type="EC" id="2.7.13.3"/>
    </reaction>
</comment>
<feature type="transmembrane region" description="Helical" evidence="7">
    <location>
        <begin position="69"/>
        <end position="92"/>
    </location>
</feature>
<keyword evidence="7" id="KW-0812">Transmembrane</keyword>
<dbReference type="Gene3D" id="3.30.450.20">
    <property type="entry name" value="PAS domain"/>
    <property type="match status" value="2"/>
</dbReference>
<accession>A0ABU9VRB4</accession>
<comment type="caution">
    <text evidence="11">The sequence shown here is derived from an EMBL/GenBank/DDBJ whole genome shotgun (WGS) entry which is preliminary data.</text>
</comment>
<dbReference type="InterPro" id="IPR005467">
    <property type="entry name" value="His_kinase_dom"/>
</dbReference>
<evidence type="ECO:0000313" key="12">
    <source>
        <dbReference type="Proteomes" id="UP001407405"/>
    </source>
</evidence>
<dbReference type="InterPro" id="IPR004358">
    <property type="entry name" value="Sig_transdc_His_kin-like_C"/>
</dbReference>
<keyword evidence="7" id="KW-0472">Membrane</keyword>
<evidence type="ECO:0000313" key="11">
    <source>
        <dbReference type="EMBL" id="MEN1759710.1"/>
    </source>
</evidence>
<keyword evidence="11" id="KW-0067">ATP-binding</keyword>
<evidence type="ECO:0000256" key="5">
    <source>
        <dbReference type="ARBA" id="ARBA00022777"/>
    </source>
</evidence>
<feature type="domain" description="Histidine kinase" evidence="8">
    <location>
        <begin position="411"/>
        <end position="632"/>
    </location>
</feature>
<dbReference type="SMART" id="SM00091">
    <property type="entry name" value="PAS"/>
    <property type="match status" value="2"/>
</dbReference>
<evidence type="ECO:0000256" key="2">
    <source>
        <dbReference type="ARBA" id="ARBA00012438"/>
    </source>
</evidence>
<dbReference type="InterPro" id="IPR013656">
    <property type="entry name" value="PAS_4"/>
</dbReference>
<dbReference type="PRINTS" id="PR00344">
    <property type="entry name" value="BCTRLSENSOR"/>
</dbReference>
<dbReference type="SUPFAM" id="SSF47384">
    <property type="entry name" value="Homodimeric domain of signal transducing histidine kinase"/>
    <property type="match status" value="1"/>
</dbReference>
<dbReference type="Pfam" id="PF13426">
    <property type="entry name" value="PAS_9"/>
    <property type="match status" value="1"/>
</dbReference>
<feature type="domain" description="PAC" evidence="10">
    <location>
        <begin position="222"/>
        <end position="273"/>
    </location>
</feature>
<keyword evidence="11" id="KW-0547">Nucleotide-binding</keyword>
<dbReference type="PANTHER" id="PTHR43047">
    <property type="entry name" value="TWO-COMPONENT HISTIDINE PROTEIN KINASE"/>
    <property type="match status" value="1"/>
</dbReference>
<dbReference type="InterPro" id="IPR003594">
    <property type="entry name" value="HATPase_dom"/>
</dbReference>
<keyword evidence="12" id="KW-1185">Reference proteome</keyword>
<name>A0ABU9VRB4_9CLOT</name>
<keyword evidence="6" id="KW-0902">Two-component regulatory system</keyword>
<keyword evidence="7" id="KW-1133">Transmembrane helix</keyword>
<dbReference type="PROSITE" id="PS50113">
    <property type="entry name" value="PAC"/>
    <property type="match status" value="1"/>
</dbReference>
<evidence type="ECO:0000256" key="1">
    <source>
        <dbReference type="ARBA" id="ARBA00000085"/>
    </source>
</evidence>
<reference evidence="11 12" key="1">
    <citation type="submission" date="2024-04" db="EMBL/GenBank/DDBJ databases">
        <title>Genome sequencing and metabolic network reconstruction of aminoacids and betaine degradation by Anoxynatronum sibiricum.</title>
        <authorList>
            <person name="Detkova E.N."/>
            <person name="Boltjanskaja Y.V."/>
            <person name="Mardanov A.V."/>
            <person name="Kevbrin V."/>
        </authorList>
    </citation>
    <scope>NUCLEOTIDE SEQUENCE [LARGE SCALE GENOMIC DNA]</scope>
    <source>
        <strain evidence="11 12">Z-7981</strain>
    </source>
</reference>
<dbReference type="Pfam" id="PF00512">
    <property type="entry name" value="HisKA"/>
    <property type="match status" value="1"/>
</dbReference>
<dbReference type="InterPro" id="IPR035965">
    <property type="entry name" value="PAS-like_dom_sf"/>
</dbReference>
<evidence type="ECO:0000259" key="10">
    <source>
        <dbReference type="PROSITE" id="PS50113"/>
    </source>
</evidence>
<dbReference type="CDD" id="cd00130">
    <property type="entry name" value="PAS"/>
    <property type="match status" value="1"/>
</dbReference>
<dbReference type="PANTHER" id="PTHR43047:SF64">
    <property type="entry name" value="HISTIDINE KINASE CONTAINING CHEY-HOMOLOGOUS RECEIVER DOMAIN AND PAS DOMAIN-RELATED"/>
    <property type="match status" value="1"/>
</dbReference>
<keyword evidence="3" id="KW-0597">Phosphoprotein</keyword>
<dbReference type="Pfam" id="PF08448">
    <property type="entry name" value="PAS_4"/>
    <property type="match status" value="1"/>
</dbReference>
<feature type="transmembrane region" description="Helical" evidence="7">
    <location>
        <begin position="29"/>
        <end position="49"/>
    </location>
</feature>
<dbReference type="InterPro" id="IPR000700">
    <property type="entry name" value="PAS-assoc_C"/>
</dbReference>